<evidence type="ECO:0000256" key="7">
    <source>
        <dbReference type="ARBA" id="ARBA00022989"/>
    </source>
</evidence>
<dbReference type="GO" id="GO:0051301">
    <property type="term" value="P:cell division"/>
    <property type="evidence" value="ECO:0007669"/>
    <property type="project" value="UniProtKB-UniRule"/>
</dbReference>
<keyword evidence="4 10" id="KW-0997">Cell inner membrane</keyword>
<dbReference type="PANTHER" id="PTHR30625:SF3">
    <property type="entry name" value="TOL-PAL SYSTEM PROTEIN TOLQ"/>
    <property type="match status" value="1"/>
</dbReference>
<name>A0A8J7SE86_9RHOB</name>
<evidence type="ECO:0000313" key="13">
    <source>
        <dbReference type="Proteomes" id="UP000655420"/>
    </source>
</evidence>
<dbReference type="InterPro" id="IPR014163">
    <property type="entry name" value="Tol-Pal_TolQ"/>
</dbReference>
<evidence type="ECO:0000259" key="11">
    <source>
        <dbReference type="Pfam" id="PF01618"/>
    </source>
</evidence>
<feature type="transmembrane region" description="Helical" evidence="10">
    <location>
        <begin position="154"/>
        <end position="176"/>
    </location>
</feature>
<dbReference type="PANTHER" id="PTHR30625">
    <property type="entry name" value="PROTEIN TOLQ"/>
    <property type="match status" value="1"/>
</dbReference>
<dbReference type="Pfam" id="PF01618">
    <property type="entry name" value="MotA_ExbB"/>
    <property type="match status" value="1"/>
</dbReference>
<evidence type="ECO:0000256" key="1">
    <source>
        <dbReference type="ARBA" id="ARBA00004651"/>
    </source>
</evidence>
<dbReference type="EMBL" id="JAEHHL010000005">
    <property type="protein sequence ID" value="MBK0399346.1"/>
    <property type="molecule type" value="Genomic_DNA"/>
</dbReference>
<keyword evidence="8 10" id="KW-0472">Membrane</keyword>
<feature type="transmembrane region" description="Helical" evidence="10">
    <location>
        <begin position="196"/>
        <end position="219"/>
    </location>
</feature>
<comment type="subcellular location">
    <subcellularLocation>
        <location evidence="10">Cell inner membrane</location>
        <topology evidence="10">Multi-pass membrane protein</topology>
    </subcellularLocation>
    <subcellularLocation>
        <location evidence="1">Cell membrane</location>
        <topology evidence="1">Multi-pass membrane protein</topology>
    </subcellularLocation>
</comment>
<evidence type="ECO:0000256" key="10">
    <source>
        <dbReference type="HAMAP-Rule" id="MF_02202"/>
    </source>
</evidence>
<comment type="subunit">
    <text evidence="10">The Tol-Pal system is composed of five core proteins: the inner membrane proteins TolA, TolQ and TolR, the periplasmic protein TolB and the outer membrane protein Pal. They form a network linking the inner and outer membranes and the peptidoglycan layer.</text>
</comment>
<evidence type="ECO:0000256" key="5">
    <source>
        <dbReference type="ARBA" id="ARBA00022618"/>
    </source>
</evidence>
<dbReference type="InterPro" id="IPR002898">
    <property type="entry name" value="MotA_ExbB_proton_chnl"/>
</dbReference>
<evidence type="ECO:0000256" key="2">
    <source>
        <dbReference type="ARBA" id="ARBA00010442"/>
    </source>
</evidence>
<gene>
    <name evidence="10 12" type="primary">tolQ</name>
    <name evidence="12" type="ORF">H0I76_09105</name>
</gene>
<evidence type="ECO:0000256" key="8">
    <source>
        <dbReference type="ARBA" id="ARBA00023136"/>
    </source>
</evidence>
<dbReference type="RefSeq" id="WP_200609541.1">
    <property type="nucleotide sequence ID" value="NZ_JAEHHL010000005.1"/>
</dbReference>
<dbReference type="InterPro" id="IPR050790">
    <property type="entry name" value="ExbB/TolQ_transport"/>
</dbReference>
<dbReference type="GO" id="GO:0043213">
    <property type="term" value="P:bacteriocin transport"/>
    <property type="evidence" value="ECO:0007669"/>
    <property type="project" value="InterPro"/>
</dbReference>
<reference evidence="12" key="1">
    <citation type="submission" date="2020-12" db="EMBL/GenBank/DDBJ databases">
        <title>Bacterial taxonomy.</title>
        <authorList>
            <person name="Pan X."/>
        </authorList>
    </citation>
    <scope>NUCLEOTIDE SEQUENCE</scope>
    <source>
        <strain evidence="12">M0105</strain>
    </source>
</reference>
<feature type="transmembrane region" description="Helical" evidence="10">
    <location>
        <begin position="42"/>
        <end position="65"/>
    </location>
</feature>
<comment type="similarity">
    <text evidence="2 10">Belongs to the ExbB/TolQ family.</text>
</comment>
<keyword evidence="13" id="KW-1185">Reference proteome</keyword>
<evidence type="ECO:0000313" key="12">
    <source>
        <dbReference type="EMBL" id="MBK0399346.1"/>
    </source>
</evidence>
<dbReference type="Proteomes" id="UP000655420">
    <property type="component" value="Unassembled WGS sequence"/>
</dbReference>
<proteinExistence type="inferred from homology"/>
<comment type="function">
    <text evidence="10">Part of the Tol-Pal system, which plays a role in outer membrane invagination during cell division and is important for maintaining outer membrane integrity.</text>
</comment>
<keyword evidence="6 10" id="KW-0812">Transmembrane</keyword>
<keyword evidence="9 10" id="KW-0131">Cell cycle</keyword>
<organism evidence="12 13">
    <name type="scientific">Thermohalobaculum xanthum</name>
    <dbReference type="NCBI Taxonomy" id="2753746"/>
    <lineage>
        <taxon>Bacteria</taxon>
        <taxon>Pseudomonadati</taxon>
        <taxon>Pseudomonadota</taxon>
        <taxon>Alphaproteobacteria</taxon>
        <taxon>Rhodobacterales</taxon>
        <taxon>Paracoccaceae</taxon>
        <taxon>Thermohalobaculum</taxon>
    </lineage>
</organism>
<comment type="caution">
    <text evidence="12">The sequence shown here is derived from an EMBL/GenBank/DDBJ whole genome shotgun (WGS) entry which is preliminary data.</text>
</comment>
<dbReference type="NCBIfam" id="TIGR02796">
    <property type="entry name" value="tolQ"/>
    <property type="match status" value="1"/>
</dbReference>
<evidence type="ECO:0000256" key="4">
    <source>
        <dbReference type="ARBA" id="ARBA00022519"/>
    </source>
</evidence>
<dbReference type="AlphaFoldDB" id="A0A8J7SE86"/>
<keyword evidence="7 10" id="KW-1133">Transmembrane helix</keyword>
<keyword evidence="5 10" id="KW-0132">Cell division</keyword>
<evidence type="ECO:0000256" key="3">
    <source>
        <dbReference type="ARBA" id="ARBA00022475"/>
    </source>
</evidence>
<dbReference type="GO" id="GO:0005886">
    <property type="term" value="C:plasma membrane"/>
    <property type="evidence" value="ECO:0007669"/>
    <property type="project" value="UniProtKB-SubCell"/>
</dbReference>
<evidence type="ECO:0000256" key="9">
    <source>
        <dbReference type="ARBA" id="ARBA00023306"/>
    </source>
</evidence>
<dbReference type="GO" id="GO:0017038">
    <property type="term" value="P:protein import"/>
    <property type="evidence" value="ECO:0007669"/>
    <property type="project" value="TreeGrafter"/>
</dbReference>
<dbReference type="HAMAP" id="MF_02202">
    <property type="entry name" value="TolQ"/>
    <property type="match status" value="1"/>
</dbReference>
<keyword evidence="3 10" id="KW-1003">Cell membrane</keyword>
<protein>
    <recommendedName>
        <fullName evidence="10">Tol-Pal system protein TolQ</fullName>
    </recommendedName>
</protein>
<sequence length="256" mass="27763">MDVLGLSTAAIGLVQSAATEAPLGLPAAGEVDFSAWSLFLRATVVVQVVMILLVLVSFWSWAIIFDKTIQFGRLRRMVAQFEGDFWSGQPLEELFDRIGQRARSPIERVFVAGMTEWNRSVRKVGGMMPGTQQRVERAMDVAIARESEEITKRLPFLATVGSVSPFVGLFGTVWGIKHSFESIAMQQSTNLAVVAPGIAEALFATALGLLAAIPAVVAYNRLQADADRLTGGLENFADEFSTILGRQLDRQSGGEA</sequence>
<feature type="domain" description="MotA/TolQ/ExbB proton channel" evidence="11">
    <location>
        <begin position="103"/>
        <end position="232"/>
    </location>
</feature>
<evidence type="ECO:0000256" key="6">
    <source>
        <dbReference type="ARBA" id="ARBA00022692"/>
    </source>
</evidence>
<accession>A0A8J7SE86</accession>